<dbReference type="Pfam" id="PF20459">
    <property type="entry name" value="DUF6712"/>
    <property type="match status" value="1"/>
</dbReference>
<evidence type="ECO:0000313" key="1">
    <source>
        <dbReference type="EMBL" id="MDI9256317.1"/>
    </source>
</evidence>
<reference evidence="1 2" key="1">
    <citation type="submission" date="2023-05" db="EMBL/GenBank/DDBJ databases">
        <title>Flavobacterium sedimenti sp. nov., isolated from the sediment.</title>
        <authorList>
            <person name="Wu N."/>
        </authorList>
    </citation>
    <scope>NUCLEOTIDE SEQUENCE [LARGE SCALE GENOMIC DNA]</scope>
    <source>
        <strain evidence="1 2">YZ-48</strain>
    </source>
</reference>
<organism evidence="1 2">
    <name type="scientific">Flavobacterium sedimenticola</name>
    <dbReference type="NCBI Taxonomy" id="3043286"/>
    <lineage>
        <taxon>Bacteria</taxon>
        <taxon>Pseudomonadati</taxon>
        <taxon>Bacteroidota</taxon>
        <taxon>Flavobacteriia</taxon>
        <taxon>Flavobacteriales</taxon>
        <taxon>Flavobacteriaceae</taxon>
        <taxon>Flavobacterium</taxon>
    </lineage>
</organism>
<dbReference type="InterPro" id="IPR046558">
    <property type="entry name" value="DUF6712"/>
</dbReference>
<name>A0ABT6XMJ9_9FLAO</name>
<dbReference type="RefSeq" id="WP_283237996.1">
    <property type="nucleotide sequence ID" value="NZ_JASGBP010000001.1"/>
</dbReference>
<proteinExistence type="predicted"/>
<sequence length="173" mass="19825">MATRLVNKAKASTLLQIAIGIEEAEFNKYIDEAQKFDFKELVCDQFYADLLAKKDMPEWKKLIDGATYAVDGRTYEFSGFDAVISYFAYSRMVVNGPIVSTSHGMVTKTTPYSEPVPLEERRNIYYKKREEANKLMSDVVKFIELNMDVYDSWNCSNDCSPKRKTGFSTTVIK</sequence>
<comment type="caution">
    <text evidence="1">The sequence shown here is derived from an EMBL/GenBank/DDBJ whole genome shotgun (WGS) entry which is preliminary data.</text>
</comment>
<keyword evidence="2" id="KW-1185">Reference proteome</keyword>
<evidence type="ECO:0000313" key="2">
    <source>
        <dbReference type="Proteomes" id="UP001230035"/>
    </source>
</evidence>
<dbReference type="EMBL" id="JASGBP010000001">
    <property type="protein sequence ID" value="MDI9256317.1"/>
    <property type="molecule type" value="Genomic_DNA"/>
</dbReference>
<dbReference type="Proteomes" id="UP001230035">
    <property type="component" value="Unassembled WGS sequence"/>
</dbReference>
<gene>
    <name evidence="1" type="ORF">QHT84_02695</name>
</gene>
<protein>
    <submittedName>
        <fullName evidence="1">Uncharacterized protein</fullName>
    </submittedName>
</protein>
<accession>A0ABT6XMJ9</accession>